<dbReference type="AlphaFoldDB" id="A0A6N2N5K4"/>
<protein>
    <submittedName>
        <fullName evidence="1">Uncharacterized protein</fullName>
    </submittedName>
</protein>
<name>A0A6N2N5K4_SALVM</name>
<gene>
    <name evidence="1" type="ORF">SVIM_LOCUS442318</name>
</gene>
<reference evidence="1" key="1">
    <citation type="submission" date="2019-03" db="EMBL/GenBank/DDBJ databases">
        <authorList>
            <person name="Mank J."/>
            <person name="Almeida P."/>
        </authorList>
    </citation>
    <scope>NUCLEOTIDE SEQUENCE</scope>
    <source>
        <strain evidence="1">78183</strain>
    </source>
</reference>
<accession>A0A6N2N5K4</accession>
<proteinExistence type="predicted"/>
<sequence length="92" mass="9971">MKRGGRILNAIRPMEVAKIRYGVTAKLILISASVSSTAKLCQGRFFSCGSQGNVLSLLKPNDSRTKENSTTLSLSNSPVDVFFMAGDEFIID</sequence>
<evidence type="ECO:0000313" key="1">
    <source>
        <dbReference type="EMBL" id="VFU59913.1"/>
    </source>
</evidence>
<organism evidence="1">
    <name type="scientific">Salix viminalis</name>
    <name type="common">Common osier</name>
    <name type="synonym">Basket willow</name>
    <dbReference type="NCBI Taxonomy" id="40686"/>
    <lineage>
        <taxon>Eukaryota</taxon>
        <taxon>Viridiplantae</taxon>
        <taxon>Streptophyta</taxon>
        <taxon>Embryophyta</taxon>
        <taxon>Tracheophyta</taxon>
        <taxon>Spermatophyta</taxon>
        <taxon>Magnoliopsida</taxon>
        <taxon>eudicotyledons</taxon>
        <taxon>Gunneridae</taxon>
        <taxon>Pentapetalae</taxon>
        <taxon>rosids</taxon>
        <taxon>fabids</taxon>
        <taxon>Malpighiales</taxon>
        <taxon>Salicaceae</taxon>
        <taxon>Saliceae</taxon>
        <taxon>Salix</taxon>
    </lineage>
</organism>
<dbReference type="EMBL" id="CAADRP010002040">
    <property type="protein sequence ID" value="VFU59913.1"/>
    <property type="molecule type" value="Genomic_DNA"/>
</dbReference>